<evidence type="ECO:0000313" key="4">
    <source>
        <dbReference type="Proteomes" id="UP000001694"/>
    </source>
</evidence>
<sequence length="393" mass="43870">MALHDAETLDYWIEPDLLVALRHDLERYAQRLTQLRKLVEELSALRDRVQPREIGAPRQFDVYAVDSSYGSPPLELIGGVFTVVAYGYVGVVKGVQDRYLTGAVYFSDSREGDVSRFSSLLEKRLAARLLEAKANGRKSLDLLLLDGEIALHPLPYNLAARGGRYEEVNRAVDRMLRAAAQSRTTVVGVVKRVRSRYLSVAAGRCLPVNDKIAASAVLRQGEYLVLGKLRDILPRWAQLHYAECEGRAERDHILRCAGGEAVKLSERGERLCNRLREFGINFRRVLESGDYPNLRHLGDVEVAYYVPPGHKTAIRVEVLDFGALGVDNVISYLASTASTVTGFPQILDSVDQYVRVSQDLVEAVLTALLTKTPDSLAYIMWPTNAQKRLAGRF</sequence>
<organism evidence="3 4">
    <name type="scientific">Pyrobaculum neutrophilum (strain DSM 2338 / JCM 9278 / NBRC 100436 / V24Sta)</name>
    <name type="common">Thermoproteus neutrophilus</name>
    <dbReference type="NCBI Taxonomy" id="444157"/>
    <lineage>
        <taxon>Archaea</taxon>
        <taxon>Thermoproteota</taxon>
        <taxon>Thermoprotei</taxon>
        <taxon>Thermoproteales</taxon>
        <taxon>Thermoproteaceae</taxon>
        <taxon>Pyrobaculum</taxon>
    </lineage>
</organism>
<dbReference type="GeneID" id="6165321"/>
<feature type="domain" description="NurA" evidence="2">
    <location>
        <begin position="60"/>
        <end position="356"/>
    </location>
</feature>
<dbReference type="STRING" id="444157.Tneu_1343"/>
<dbReference type="Proteomes" id="UP000001694">
    <property type="component" value="Chromosome"/>
</dbReference>
<reference evidence="3" key="1">
    <citation type="submission" date="2008-03" db="EMBL/GenBank/DDBJ databases">
        <title>Complete sequence of Thermoproteus neutrophilus V24Sta.</title>
        <authorList>
            <consortium name="US DOE Joint Genome Institute"/>
            <person name="Copeland A."/>
            <person name="Lucas S."/>
            <person name="Lapidus A."/>
            <person name="Glavina del Rio T."/>
            <person name="Dalin E."/>
            <person name="Tice H."/>
            <person name="Bruce D."/>
            <person name="Goodwin L."/>
            <person name="Pitluck S."/>
            <person name="Sims D."/>
            <person name="Brettin T."/>
            <person name="Detter J.C."/>
            <person name="Han C."/>
            <person name="Kuske C.R."/>
            <person name="Schmutz J."/>
            <person name="Larimer F."/>
            <person name="Land M."/>
            <person name="Hauser L."/>
            <person name="Kyrpides N."/>
            <person name="Mikhailova N."/>
            <person name="Biddle J.F."/>
            <person name="Zhang Z."/>
            <person name="Fitz-Gibbon S.T."/>
            <person name="Lowe T.M."/>
            <person name="Saltikov C."/>
            <person name="House C.H."/>
            <person name="Richardson P."/>
        </authorList>
    </citation>
    <scope>NUCLEOTIDE SEQUENCE [LARGE SCALE GENOMIC DNA]</scope>
    <source>
        <strain evidence="3">V24Sta</strain>
    </source>
</reference>
<keyword evidence="4" id="KW-1185">Reference proteome</keyword>
<evidence type="ECO:0000259" key="2">
    <source>
        <dbReference type="SMART" id="SM00933"/>
    </source>
</evidence>
<dbReference type="eggNOG" id="arCOG05561">
    <property type="taxonomic scope" value="Archaea"/>
</dbReference>
<dbReference type="SMART" id="SM00933">
    <property type="entry name" value="NurA"/>
    <property type="match status" value="1"/>
</dbReference>
<gene>
    <name evidence="3" type="ordered locus">Tneu_1343</name>
</gene>
<dbReference type="RefSeq" id="WP_012350688.1">
    <property type="nucleotide sequence ID" value="NC_010525.1"/>
</dbReference>
<keyword evidence="1" id="KW-0175">Coiled coil</keyword>
<protein>
    <recommendedName>
        <fullName evidence="2">NurA domain-containing protein</fullName>
    </recommendedName>
</protein>
<dbReference type="KEGG" id="tne:Tneu_1343"/>
<dbReference type="HOGENOM" id="CLU_703252_0_0_2"/>
<dbReference type="AlphaFoldDB" id="B1Y940"/>
<dbReference type="EMBL" id="CP001014">
    <property type="protein sequence ID" value="ACB40269.1"/>
    <property type="molecule type" value="Genomic_DNA"/>
</dbReference>
<evidence type="ECO:0000256" key="1">
    <source>
        <dbReference type="SAM" id="Coils"/>
    </source>
</evidence>
<accession>B1Y940</accession>
<feature type="coiled-coil region" evidence="1">
    <location>
        <begin position="18"/>
        <end position="45"/>
    </location>
</feature>
<dbReference type="Pfam" id="PF09376">
    <property type="entry name" value="NurA"/>
    <property type="match status" value="1"/>
</dbReference>
<evidence type="ECO:0000313" key="3">
    <source>
        <dbReference type="EMBL" id="ACB40269.1"/>
    </source>
</evidence>
<dbReference type="InterPro" id="IPR018977">
    <property type="entry name" value="NurA_domain"/>
</dbReference>
<proteinExistence type="predicted"/>
<name>B1Y940_PYRNV</name>
<dbReference type="OrthoDB" id="15389at2157"/>